<gene>
    <name evidence="6" type="ORF">G0U57_021723</name>
</gene>
<dbReference type="InterPro" id="IPR026507">
    <property type="entry name" value="PIRC1/2"/>
</dbReference>
<dbReference type="AlphaFoldDB" id="A0A8T1TEP5"/>
<dbReference type="PANTHER" id="PTHR20899:SF4">
    <property type="entry name" value="PIERCER OF MICROTUBULE WALL 2 PROTEIN"/>
    <property type="match status" value="1"/>
</dbReference>
<comment type="caution">
    <text evidence="6">The sequence shown here is derived from an EMBL/GenBank/DDBJ whole genome shotgun (WGS) entry which is preliminary data.</text>
</comment>
<dbReference type="GO" id="GO:0035082">
    <property type="term" value="P:axoneme assembly"/>
    <property type="evidence" value="ECO:0007669"/>
    <property type="project" value="InterPro"/>
</dbReference>
<keyword evidence="2" id="KW-0963">Cytoplasm</keyword>
<accession>A0A8T1TEP5</accession>
<evidence type="ECO:0000256" key="2">
    <source>
        <dbReference type="ARBA" id="ARBA00022490"/>
    </source>
</evidence>
<evidence type="ECO:0000256" key="5">
    <source>
        <dbReference type="SAM" id="MobiDB-lite"/>
    </source>
</evidence>
<name>A0A8T1TEP5_CHESE</name>
<dbReference type="Pfam" id="PF14892">
    <property type="entry name" value="PIRC1_2"/>
    <property type="match status" value="1"/>
</dbReference>
<proteinExistence type="predicted"/>
<reference evidence="6 7" key="1">
    <citation type="journal article" date="2020" name="G3 (Bethesda)">
        <title>Draft Genome of the Common Snapping Turtle, Chelydra serpentina, a Model for Phenotypic Plasticity in Reptiles.</title>
        <authorList>
            <person name="Das D."/>
            <person name="Singh S.K."/>
            <person name="Bierstedt J."/>
            <person name="Erickson A."/>
            <person name="Galli G.L.J."/>
            <person name="Crossley D.A. 2nd"/>
            <person name="Rhen T."/>
        </authorList>
    </citation>
    <scope>NUCLEOTIDE SEQUENCE [LARGE SCALE GENOMIC DNA]</scope>
    <source>
        <strain evidence="6">KW</strain>
    </source>
</reference>
<evidence type="ECO:0000256" key="3">
    <source>
        <dbReference type="ARBA" id="ARBA00023212"/>
    </source>
</evidence>
<keyword evidence="4" id="KW-0966">Cell projection</keyword>
<evidence type="ECO:0000313" key="7">
    <source>
        <dbReference type="Proteomes" id="UP000765507"/>
    </source>
</evidence>
<organism evidence="6 7">
    <name type="scientific">Chelydra serpentina</name>
    <name type="common">Snapping turtle</name>
    <name type="synonym">Testudo serpentina</name>
    <dbReference type="NCBI Taxonomy" id="8475"/>
    <lineage>
        <taxon>Eukaryota</taxon>
        <taxon>Metazoa</taxon>
        <taxon>Chordata</taxon>
        <taxon>Craniata</taxon>
        <taxon>Vertebrata</taxon>
        <taxon>Euteleostomi</taxon>
        <taxon>Archelosauria</taxon>
        <taxon>Testudinata</taxon>
        <taxon>Testudines</taxon>
        <taxon>Cryptodira</taxon>
        <taxon>Durocryptodira</taxon>
        <taxon>Americhelydia</taxon>
        <taxon>Chelydroidea</taxon>
        <taxon>Chelydridae</taxon>
        <taxon>Chelydra</taxon>
    </lineage>
</organism>
<dbReference type="GO" id="GO:0005879">
    <property type="term" value="C:axonemal microtubule"/>
    <property type="evidence" value="ECO:0007669"/>
    <property type="project" value="InterPro"/>
</dbReference>
<comment type="subcellular location">
    <subcellularLocation>
        <location evidence="1">Cytoplasm</location>
        <location evidence="1">Cytoskeleton</location>
        <location evidence="1">Cilium axoneme</location>
    </subcellularLocation>
</comment>
<feature type="non-terminal residue" evidence="6">
    <location>
        <position position="1"/>
    </location>
</feature>
<dbReference type="OrthoDB" id="546383at2759"/>
<dbReference type="EMBL" id="JAHGAV010000009">
    <property type="protein sequence ID" value="KAG6939741.1"/>
    <property type="molecule type" value="Genomic_DNA"/>
</dbReference>
<sequence>RSWGHGPEPAAAPWTAAAAARLRRTVEKKMTSAEMLPSSTNTEEIKSVQLPPCANPGNPVFSCMLDPKTLTTNNFLTNPQLLLFKTTSSEYGAIPPTSQMVPCTYRPMDETFTKHLLICGLTQHNYINTAMDRSRVYDYPNMQHTL</sequence>
<dbReference type="PANTHER" id="PTHR20899">
    <property type="entry name" value="PIERCE HOMOLOG"/>
    <property type="match status" value="1"/>
</dbReference>
<dbReference type="Proteomes" id="UP000765507">
    <property type="component" value="Unassembled WGS sequence"/>
</dbReference>
<keyword evidence="3" id="KW-0206">Cytoskeleton</keyword>
<evidence type="ECO:0000256" key="1">
    <source>
        <dbReference type="ARBA" id="ARBA00004430"/>
    </source>
</evidence>
<evidence type="ECO:0000313" key="6">
    <source>
        <dbReference type="EMBL" id="KAG6939741.1"/>
    </source>
</evidence>
<feature type="region of interest" description="Disordered" evidence="5">
    <location>
        <begin position="28"/>
        <end position="51"/>
    </location>
</feature>
<evidence type="ECO:0000256" key="4">
    <source>
        <dbReference type="ARBA" id="ARBA00023273"/>
    </source>
</evidence>
<protein>
    <submittedName>
        <fullName evidence="6">Uncharacterized protein</fullName>
    </submittedName>
</protein>
<keyword evidence="7" id="KW-1185">Reference proteome</keyword>